<sequence length="26" mass="3029">VISHAEALQERLGAEFTKSEEFRSFF</sequence>
<accession>A0A382CR72</accession>
<feature type="non-terminal residue" evidence="1">
    <location>
        <position position="26"/>
    </location>
</feature>
<protein>
    <submittedName>
        <fullName evidence="1">Uncharacterized protein</fullName>
    </submittedName>
</protein>
<dbReference type="AlphaFoldDB" id="A0A382CR72"/>
<organism evidence="1">
    <name type="scientific">marine metagenome</name>
    <dbReference type="NCBI Taxonomy" id="408172"/>
    <lineage>
        <taxon>unclassified sequences</taxon>
        <taxon>metagenomes</taxon>
        <taxon>ecological metagenomes</taxon>
    </lineage>
</organism>
<proteinExistence type="predicted"/>
<name>A0A382CR72_9ZZZZ</name>
<evidence type="ECO:0000313" key="1">
    <source>
        <dbReference type="EMBL" id="SVB28640.1"/>
    </source>
</evidence>
<gene>
    <name evidence="1" type="ORF">METZ01_LOCUS181494</name>
</gene>
<feature type="non-terminal residue" evidence="1">
    <location>
        <position position="1"/>
    </location>
</feature>
<dbReference type="EMBL" id="UINC01035745">
    <property type="protein sequence ID" value="SVB28640.1"/>
    <property type="molecule type" value="Genomic_DNA"/>
</dbReference>
<reference evidence="1" key="1">
    <citation type="submission" date="2018-05" db="EMBL/GenBank/DDBJ databases">
        <authorList>
            <person name="Lanie J.A."/>
            <person name="Ng W.-L."/>
            <person name="Kazmierczak K.M."/>
            <person name="Andrzejewski T.M."/>
            <person name="Davidsen T.M."/>
            <person name="Wayne K.J."/>
            <person name="Tettelin H."/>
            <person name="Glass J.I."/>
            <person name="Rusch D."/>
            <person name="Podicherti R."/>
            <person name="Tsui H.-C.T."/>
            <person name="Winkler M.E."/>
        </authorList>
    </citation>
    <scope>NUCLEOTIDE SEQUENCE</scope>
</reference>